<proteinExistence type="predicted"/>
<gene>
    <name evidence="1" type="ORF">N0A02_21845</name>
</gene>
<name>A0ABV1LRY7_9BURK</name>
<keyword evidence="2" id="KW-1185">Reference proteome</keyword>
<dbReference type="EMBL" id="JAOALG010000002">
    <property type="protein sequence ID" value="MEQ5842087.1"/>
    <property type="molecule type" value="Genomic_DNA"/>
</dbReference>
<protein>
    <submittedName>
        <fullName evidence="1">Uncharacterized protein</fullName>
    </submittedName>
</protein>
<accession>A0ABV1LRY7</accession>
<reference evidence="1 2" key="1">
    <citation type="journal article" date="2024" name="Chem. Sci.">
        <title>Discovery of a lagriamide polyketide by integrated genome mining, isotopic labeling, and untargeted metabolomics.</title>
        <authorList>
            <person name="Fergusson C.H."/>
            <person name="Saulog J."/>
            <person name="Paulo B.S."/>
            <person name="Wilson D.M."/>
            <person name="Liu D.Y."/>
            <person name="Morehouse N.J."/>
            <person name="Waterworth S."/>
            <person name="Barkei J."/>
            <person name="Gray C.A."/>
            <person name="Kwan J.C."/>
            <person name="Eustaquio A.S."/>
            <person name="Linington R.G."/>
        </authorList>
    </citation>
    <scope>NUCLEOTIDE SEQUENCE [LARGE SCALE GENOMIC DNA]</scope>
    <source>
        <strain evidence="1 2">RL17-338-BIF-B</strain>
    </source>
</reference>
<evidence type="ECO:0000313" key="1">
    <source>
        <dbReference type="EMBL" id="MEQ5842087.1"/>
    </source>
</evidence>
<organism evidence="1 2">
    <name type="scientific">Paraburkholderia acidicola</name>
    <dbReference type="NCBI Taxonomy" id="1912599"/>
    <lineage>
        <taxon>Bacteria</taxon>
        <taxon>Pseudomonadati</taxon>
        <taxon>Pseudomonadota</taxon>
        <taxon>Betaproteobacteria</taxon>
        <taxon>Burkholderiales</taxon>
        <taxon>Burkholderiaceae</taxon>
        <taxon>Paraburkholderia</taxon>
    </lineage>
</organism>
<dbReference type="Proteomes" id="UP001469089">
    <property type="component" value="Unassembled WGS sequence"/>
</dbReference>
<comment type="caution">
    <text evidence="1">The sequence shown here is derived from an EMBL/GenBank/DDBJ whole genome shotgun (WGS) entry which is preliminary data.</text>
</comment>
<sequence length="117" mass="13527">MIEAEDRDTAVQIFIEPSELIPVPAFERFKSEPCTRTVLSTRRAVADRLVCPSGLIWMPRQTRYTKQSKKYLEKRLNMAHGNTRLEMFQRQPATARPIKTLAQTVTPFSFCFASFND</sequence>
<evidence type="ECO:0000313" key="2">
    <source>
        <dbReference type="Proteomes" id="UP001469089"/>
    </source>
</evidence>
<dbReference type="RefSeq" id="WP_349544012.1">
    <property type="nucleotide sequence ID" value="NZ_JAOALG010000002.1"/>
</dbReference>